<reference evidence="3" key="1">
    <citation type="submission" date="2022-04" db="EMBL/GenBank/DDBJ databases">
        <title>A functionally conserved STORR gene fusion in Papaver species that diverged 16.8 million years ago.</title>
        <authorList>
            <person name="Catania T."/>
        </authorList>
    </citation>
    <scope>NUCLEOTIDE SEQUENCE</scope>
    <source>
        <strain evidence="3">S-188037</strain>
    </source>
</reference>
<dbReference type="AlphaFoldDB" id="A0AAD4S2Z5"/>
<comment type="caution">
    <text evidence="3">The sequence shown here is derived from an EMBL/GenBank/DDBJ whole genome shotgun (WGS) entry which is preliminary data.</text>
</comment>
<dbReference type="PANTHER" id="PTHR31338">
    <property type="entry name" value="POLYKETIDE CYCLASE/DEHYDRASE AND LIPID TRANSPORT SUPERFAMILY PROTEIN"/>
    <property type="match status" value="1"/>
</dbReference>
<dbReference type="InterPro" id="IPR023393">
    <property type="entry name" value="START-like_dom_sf"/>
</dbReference>
<dbReference type="GO" id="GO:0006952">
    <property type="term" value="P:defense response"/>
    <property type="evidence" value="ECO:0007669"/>
    <property type="project" value="InterPro"/>
</dbReference>
<evidence type="ECO:0000256" key="1">
    <source>
        <dbReference type="ARBA" id="ARBA00038242"/>
    </source>
</evidence>
<name>A0AAD4S2Z5_9MAGN</name>
<dbReference type="Pfam" id="PF00407">
    <property type="entry name" value="Bet_v_1"/>
    <property type="match status" value="1"/>
</dbReference>
<evidence type="ECO:0000259" key="2">
    <source>
        <dbReference type="SMART" id="SM01037"/>
    </source>
</evidence>
<sequence length="285" mass="32259">MAEEHHHTISGLVGKLITESEVNCEAHKYYEIFKHHEEVPNAVPHQYTAVKVIEGHGITSGCIKEWDYIHEGKTLVVKEKTTYDDETMTIHHSAVGGDVLNDYKKFDATLSVKPKADGKGCTARWTIDYVKLNEDSPVPISLVGKLVTESEVNCNAEEYYKIWKHHEEVPNVTQRISEVKVIEGHGITSGCVKQWNYTMHVHEKTTYNDETRTIHHSAIGGDVMKNNKKFDATLVVNPKANGHGSIVSWTIEYEKLNEDSPVPIDYLQFFQFQIEDLNSHLCASA</sequence>
<dbReference type="PANTHER" id="PTHR31338:SF16">
    <property type="entry name" value="POLYKETIDE CYCLASE_DEHYDRASE AND LIPID TRANSPORT SUPERFAMILY PROTEIN"/>
    <property type="match status" value="1"/>
</dbReference>
<dbReference type="CDD" id="cd07816">
    <property type="entry name" value="Bet_v1-like"/>
    <property type="match status" value="1"/>
</dbReference>
<dbReference type="InterPro" id="IPR000916">
    <property type="entry name" value="Bet_v_I/MLP"/>
</dbReference>
<keyword evidence="4" id="KW-1185">Reference proteome</keyword>
<proteinExistence type="inferred from homology"/>
<dbReference type="Gene3D" id="3.30.530.20">
    <property type="match status" value="2"/>
</dbReference>
<accession>A0AAD4S2Z5</accession>
<dbReference type="Proteomes" id="UP001202328">
    <property type="component" value="Unassembled WGS sequence"/>
</dbReference>
<evidence type="ECO:0000313" key="4">
    <source>
        <dbReference type="Proteomes" id="UP001202328"/>
    </source>
</evidence>
<dbReference type="InterPro" id="IPR052006">
    <property type="entry name" value="MLP-like"/>
</dbReference>
<comment type="similarity">
    <text evidence="1">Belongs to the MLP family.</text>
</comment>
<evidence type="ECO:0000313" key="3">
    <source>
        <dbReference type="EMBL" id="KAI3853548.1"/>
    </source>
</evidence>
<dbReference type="EMBL" id="JAJJMB010015535">
    <property type="protein sequence ID" value="KAI3853548.1"/>
    <property type="molecule type" value="Genomic_DNA"/>
</dbReference>
<protein>
    <recommendedName>
        <fullName evidence="2">Bet v I/Major latex protein domain-containing protein</fullName>
    </recommendedName>
</protein>
<gene>
    <name evidence="3" type="ORF">MKW98_025065</name>
</gene>
<dbReference type="SMART" id="SM01037">
    <property type="entry name" value="Bet_v_1"/>
    <property type="match status" value="2"/>
</dbReference>
<organism evidence="3 4">
    <name type="scientific">Papaver atlanticum</name>
    <dbReference type="NCBI Taxonomy" id="357466"/>
    <lineage>
        <taxon>Eukaryota</taxon>
        <taxon>Viridiplantae</taxon>
        <taxon>Streptophyta</taxon>
        <taxon>Embryophyta</taxon>
        <taxon>Tracheophyta</taxon>
        <taxon>Spermatophyta</taxon>
        <taxon>Magnoliopsida</taxon>
        <taxon>Ranunculales</taxon>
        <taxon>Papaveraceae</taxon>
        <taxon>Papaveroideae</taxon>
        <taxon>Papaver</taxon>
    </lineage>
</organism>
<feature type="domain" description="Bet v I/Major latex protein" evidence="2">
    <location>
        <begin position="11"/>
        <end position="140"/>
    </location>
</feature>
<feature type="domain" description="Bet v I/Major latex protein" evidence="2">
    <location>
        <begin position="141"/>
        <end position="284"/>
    </location>
</feature>
<dbReference type="SUPFAM" id="SSF55961">
    <property type="entry name" value="Bet v1-like"/>
    <property type="match status" value="2"/>
</dbReference>